<evidence type="ECO:0000313" key="4">
    <source>
        <dbReference type="Proteomes" id="UP000249467"/>
    </source>
</evidence>
<proteinExistence type="predicted"/>
<dbReference type="InterPro" id="IPR011990">
    <property type="entry name" value="TPR-like_helical_dom_sf"/>
</dbReference>
<evidence type="ECO:0000256" key="2">
    <source>
        <dbReference type="ARBA" id="ARBA00022803"/>
    </source>
</evidence>
<dbReference type="PANTHER" id="PTHR45641:SF19">
    <property type="entry name" value="NEPHROCYSTIN-3"/>
    <property type="match status" value="1"/>
</dbReference>
<dbReference type="Proteomes" id="UP000249467">
    <property type="component" value="Unassembled WGS sequence"/>
</dbReference>
<comment type="caution">
    <text evidence="3">The sequence shown here is derived from an EMBL/GenBank/DDBJ whole genome shotgun (WGS) entry which is preliminary data.</text>
</comment>
<reference evidence="3 4" key="2">
    <citation type="submission" date="2018-06" db="EMBL/GenBank/DDBJ databases">
        <title>Metagenomic assembly of (sub)arctic Cyanobacteria and their associated microbiome from non-axenic cultures.</title>
        <authorList>
            <person name="Baurain D."/>
        </authorList>
    </citation>
    <scope>NUCLEOTIDE SEQUENCE [LARGE SCALE GENOMIC DNA]</scope>
    <source>
        <strain evidence="3">ULC066bin1</strain>
    </source>
</reference>
<dbReference type="SUPFAM" id="SSF48452">
    <property type="entry name" value="TPR-like"/>
    <property type="match status" value="3"/>
</dbReference>
<dbReference type="EMBL" id="QBML01000007">
    <property type="protein sequence ID" value="PZO42421.1"/>
    <property type="molecule type" value="Genomic_DNA"/>
</dbReference>
<dbReference type="AlphaFoldDB" id="A0A2W4Y4N5"/>
<keyword evidence="2" id="KW-0802">TPR repeat</keyword>
<dbReference type="Gene3D" id="1.25.40.10">
    <property type="entry name" value="Tetratricopeptide repeat domain"/>
    <property type="match status" value="3"/>
</dbReference>
<sequence length="693" mass="80231">MRQFALIACKFGDLLVEFGSLKNDELAIAAYKLALQVYKRDTFPEQWAKTQCNLANAYKNCKQGGWSKSYEQAIAAYEEALQVYIRDTFPEKWADTQRLIAHAYSNLALIYKLECPESYDKIISAYEKAIEANSFAQRVYSYSTSREKWAGIRDIIAVDKEQEIFAYEKALQIYTRDVYPEKWAELQSQLAIAYRCRIRGDSAENCERAIAIYGEVLQIYRRDQFPEKWADTQFSLAIAYRLRQRGNRAENLEQAIAIWEQVLQVHTLEAFPEKWANAQFNLAYEYKHRIRGEKAENIEREIAAHKQSLQGYTPACLKWARTQHRLARAYNERIRGERSENIEHEIAAYEKSLLTFTRNTFPEDWAQTQYELSICYKKRIRGELVENLEQSIAAYELALQFFKNDASSAADATPENLAMVYCNLANDYKNLAIAYQRRIRGEPAENIKRAESACELAISACEQPLQVYTCNNFPIQWANVQHILAVVYRNRTSGDRIENIELAIAASKKALQVYPHDDFPEQWATMQYNLAVIYSESNWVQNLEDSIKTFRLALEVRTPEFLPMESLQTAYSLGNLGFNNNLPEIAIEGYSMSIVALEKLRSQFFDLFRNEDIISQAIEVYANLVQVYIDLSESAKALEICDRFKTVELLIIREIYPQGDIPPEIITELDRKRRAIAIAEEKLNQLVNDSSQF</sequence>
<evidence type="ECO:0000313" key="3">
    <source>
        <dbReference type="EMBL" id="PZO42421.1"/>
    </source>
</evidence>
<dbReference type="PANTHER" id="PTHR45641">
    <property type="entry name" value="TETRATRICOPEPTIDE REPEAT PROTEIN (AFU_ORTHOLOGUE AFUA_6G03870)"/>
    <property type="match status" value="1"/>
</dbReference>
<evidence type="ECO:0008006" key="5">
    <source>
        <dbReference type="Google" id="ProtNLM"/>
    </source>
</evidence>
<gene>
    <name evidence="3" type="ORF">DCF19_07480</name>
</gene>
<evidence type="ECO:0000256" key="1">
    <source>
        <dbReference type="ARBA" id="ARBA00022737"/>
    </source>
</evidence>
<accession>A0A2W4Y4N5</accession>
<reference evidence="3 4" key="1">
    <citation type="submission" date="2018-04" db="EMBL/GenBank/DDBJ databases">
        <authorList>
            <person name="Go L.Y."/>
            <person name="Mitchell J.A."/>
        </authorList>
    </citation>
    <scope>NUCLEOTIDE SEQUENCE [LARGE SCALE GENOMIC DNA]</scope>
    <source>
        <strain evidence="3">ULC066bin1</strain>
    </source>
</reference>
<name>A0A2W4Y4N5_9CYAN</name>
<organism evidence="3 4">
    <name type="scientific">Pseudanabaena frigida</name>
    <dbReference type="NCBI Taxonomy" id="945775"/>
    <lineage>
        <taxon>Bacteria</taxon>
        <taxon>Bacillati</taxon>
        <taxon>Cyanobacteriota</taxon>
        <taxon>Cyanophyceae</taxon>
        <taxon>Pseudanabaenales</taxon>
        <taxon>Pseudanabaenaceae</taxon>
        <taxon>Pseudanabaena</taxon>
    </lineage>
</organism>
<keyword evidence="1" id="KW-0677">Repeat</keyword>
<protein>
    <recommendedName>
        <fullName evidence="5">Tetratricopeptide repeat protein</fullName>
    </recommendedName>
</protein>